<dbReference type="PROSITE" id="PS00837">
    <property type="entry name" value="ALADH_PNT_2"/>
    <property type="match status" value="1"/>
</dbReference>
<dbReference type="Proteomes" id="UP000031518">
    <property type="component" value="Unassembled WGS sequence"/>
</dbReference>
<protein>
    <recommendedName>
        <fullName evidence="9">NAD(P) transhydrogenase subunit alpha part 1</fullName>
        <ecNumber evidence="3">7.1.1.1</ecNumber>
    </recommendedName>
    <alternativeName>
        <fullName evidence="11">Nicotinamide nucleotide transhydrogenase subunit alpha 1</fullName>
    </alternativeName>
    <alternativeName>
        <fullName evidence="10">Pyridine nucleotide transhydrogenase subunit alpha 1</fullName>
    </alternativeName>
</protein>
<dbReference type="InterPro" id="IPR008143">
    <property type="entry name" value="Ala_DH/PNT_CS2"/>
</dbReference>
<dbReference type="InterPro" id="IPR036291">
    <property type="entry name" value="NAD(P)-bd_dom_sf"/>
</dbReference>
<keyword evidence="5" id="KW-0521">NADP</keyword>
<evidence type="ECO:0000256" key="1">
    <source>
        <dbReference type="ARBA" id="ARBA00003943"/>
    </source>
</evidence>
<evidence type="ECO:0000256" key="8">
    <source>
        <dbReference type="ARBA" id="ARBA00048202"/>
    </source>
</evidence>
<dbReference type="InterPro" id="IPR007886">
    <property type="entry name" value="AlaDH/PNT_N"/>
</dbReference>
<reference evidence="14 15" key="2">
    <citation type="submission" date="2015-01" db="EMBL/GenBank/DDBJ databases">
        <title>Complete genome sequence of Pyrinomonas methylaliphatogenes type strain K22T.</title>
        <authorList>
            <person name="Lee K.C.Y."/>
            <person name="Power J.F."/>
            <person name="Dunfield P.F."/>
            <person name="Morgan X.C."/>
            <person name="Huttenhower C."/>
            <person name="Stott M.B."/>
        </authorList>
    </citation>
    <scope>NUCLEOTIDE SEQUENCE [LARGE SCALE GENOMIC DNA]</scope>
    <source>
        <strain evidence="14 15">K22</strain>
    </source>
</reference>
<evidence type="ECO:0000256" key="5">
    <source>
        <dbReference type="ARBA" id="ARBA00022857"/>
    </source>
</evidence>
<accession>A0A0B6WU75</accession>
<dbReference type="GO" id="GO:0006740">
    <property type="term" value="P:NADPH regeneration"/>
    <property type="evidence" value="ECO:0007669"/>
    <property type="project" value="TreeGrafter"/>
</dbReference>
<dbReference type="SUPFAM" id="SSF51735">
    <property type="entry name" value="NAD(P)-binding Rossmann-fold domains"/>
    <property type="match status" value="1"/>
</dbReference>
<evidence type="ECO:0000313" key="14">
    <source>
        <dbReference type="EMBL" id="CDM64788.1"/>
    </source>
</evidence>
<comment type="function">
    <text evidence="1">The transhydrogenation between NADH and NADP is coupled to respiration and ATP hydrolysis and functions as a proton pump across the membrane.</text>
</comment>
<comment type="similarity">
    <text evidence="2">Belongs to the AlaDH/PNT family.</text>
</comment>
<keyword evidence="6" id="KW-1278">Translocase</keyword>
<dbReference type="OrthoDB" id="9804592at2"/>
<dbReference type="EC" id="7.1.1.1" evidence="3"/>
<dbReference type="Pfam" id="PF05222">
    <property type="entry name" value="AlaDh_PNT_N"/>
    <property type="match status" value="1"/>
</dbReference>
<dbReference type="GO" id="GO:0016491">
    <property type="term" value="F:oxidoreductase activity"/>
    <property type="evidence" value="ECO:0007669"/>
    <property type="project" value="UniProtKB-KW"/>
</dbReference>
<evidence type="ECO:0000256" key="2">
    <source>
        <dbReference type="ARBA" id="ARBA00005689"/>
    </source>
</evidence>
<keyword evidence="4" id="KW-0547">Nucleotide-binding</keyword>
<evidence type="ECO:0000256" key="10">
    <source>
        <dbReference type="ARBA" id="ARBA00076996"/>
    </source>
</evidence>
<evidence type="ECO:0000259" key="12">
    <source>
        <dbReference type="SMART" id="SM01002"/>
    </source>
</evidence>
<dbReference type="SMART" id="SM01002">
    <property type="entry name" value="AlaDh_PNT_C"/>
    <property type="match status" value="1"/>
</dbReference>
<dbReference type="RefSeq" id="WP_083437587.1">
    <property type="nucleotide sequence ID" value="NZ_CBXV010000003.1"/>
</dbReference>
<dbReference type="GO" id="GO:0050661">
    <property type="term" value="F:NADP binding"/>
    <property type="evidence" value="ECO:0007669"/>
    <property type="project" value="TreeGrafter"/>
</dbReference>
<keyword evidence="14" id="KW-0560">Oxidoreductase</keyword>
<evidence type="ECO:0000256" key="4">
    <source>
        <dbReference type="ARBA" id="ARBA00022741"/>
    </source>
</evidence>
<evidence type="ECO:0000256" key="7">
    <source>
        <dbReference type="ARBA" id="ARBA00023027"/>
    </source>
</evidence>
<evidence type="ECO:0000256" key="9">
    <source>
        <dbReference type="ARBA" id="ARBA00071353"/>
    </source>
</evidence>
<dbReference type="SMART" id="SM01003">
    <property type="entry name" value="AlaDh_PNT_N"/>
    <property type="match status" value="1"/>
</dbReference>
<evidence type="ECO:0000313" key="15">
    <source>
        <dbReference type="Proteomes" id="UP000031518"/>
    </source>
</evidence>
<feature type="domain" description="Alanine dehydrogenase/pyridine nucleotide transhydrogenase N-terminal" evidence="13">
    <location>
        <begin position="6"/>
        <end position="147"/>
    </location>
</feature>
<dbReference type="SUPFAM" id="SSF52283">
    <property type="entry name" value="Formate/glycerate dehydrogenase catalytic domain-like"/>
    <property type="match status" value="1"/>
</dbReference>
<proteinExistence type="inferred from homology"/>
<dbReference type="NCBIfam" id="NF006942">
    <property type="entry name" value="PRK09424.1"/>
    <property type="match status" value="1"/>
</dbReference>
<dbReference type="PANTHER" id="PTHR10160:SF19">
    <property type="entry name" value="PROTON-TRANSLOCATING NAD(P)(+) TRANSHYDROGENASE"/>
    <property type="match status" value="1"/>
</dbReference>
<keyword evidence="15" id="KW-1185">Reference proteome</keyword>
<dbReference type="GO" id="GO:0008750">
    <property type="term" value="F:proton-translocating NAD(P)+ transhydrogenase activity"/>
    <property type="evidence" value="ECO:0007669"/>
    <property type="project" value="UniProtKB-EC"/>
</dbReference>
<dbReference type="FunFam" id="3.40.50.720:FF:000188">
    <property type="entry name" value="NAD(P) transhydrogenase alpha subunit 1"/>
    <property type="match status" value="1"/>
</dbReference>
<evidence type="ECO:0000256" key="3">
    <source>
        <dbReference type="ARBA" id="ARBA00012943"/>
    </source>
</evidence>
<dbReference type="Gene3D" id="3.40.50.720">
    <property type="entry name" value="NAD(P)-binding Rossmann-like Domain"/>
    <property type="match status" value="2"/>
</dbReference>
<feature type="domain" description="Alanine dehydrogenase/pyridine nucleotide transhydrogenase NAD(H)-binding" evidence="12">
    <location>
        <begin position="156"/>
        <end position="321"/>
    </location>
</feature>
<keyword evidence="7" id="KW-0520">NAD</keyword>
<sequence length="387" mass="41354">MPITIGVVKETFPEERRVALTPNAVTQLKKAALEPLIENGAGAAAGFPDAAYAEAGATLLPAREEIFRRADIIVQVRALGANPDRWSSDLALMREGQTLIALVEPLAAPDPVRAAAERGLTTFALELIPRITRAQTMDVLSSQANLAGYKAVIIAAQLLPKIFPMMMTAAGTITPARLFVIGAGVAGLQAIATARRLGAVVSAYDVRPAVREQIESLGARFVELPLEARDAQDASGYARAMDEEFYRRQAELLGDVIAEQDVVISTAAVPGQRAPLLITRPMVERMAPGSVIVDLAAERGGNCELTRPGEIIQHRGVYISGPLNLPATLPFHASQLFARNVAAFILNLIRNGQIDPTADDQIVAETLVTYAGQVVHQRVRQKLGLAA</sequence>
<name>A0A0B6WU75_9BACT</name>
<organism evidence="14 15">
    <name type="scientific">Pyrinomonas methylaliphatogenes</name>
    <dbReference type="NCBI Taxonomy" id="454194"/>
    <lineage>
        <taxon>Bacteria</taxon>
        <taxon>Pseudomonadati</taxon>
        <taxon>Acidobacteriota</taxon>
        <taxon>Blastocatellia</taxon>
        <taxon>Blastocatellales</taxon>
        <taxon>Pyrinomonadaceae</taxon>
        <taxon>Pyrinomonas</taxon>
    </lineage>
</organism>
<evidence type="ECO:0000256" key="11">
    <source>
        <dbReference type="ARBA" id="ARBA00084087"/>
    </source>
</evidence>
<gene>
    <name evidence="14" type="ORF">PYK22_00783</name>
</gene>
<evidence type="ECO:0000259" key="13">
    <source>
        <dbReference type="SMART" id="SM01003"/>
    </source>
</evidence>
<dbReference type="CDD" id="cd05304">
    <property type="entry name" value="Rubrum_tdh"/>
    <property type="match status" value="1"/>
</dbReference>
<comment type="catalytic activity">
    <reaction evidence="8">
        <text>NAD(+) + NADPH + H(+)(in) = NADH + NADP(+) + H(+)(out)</text>
        <dbReference type="Rhea" id="RHEA:47992"/>
        <dbReference type="ChEBI" id="CHEBI:15378"/>
        <dbReference type="ChEBI" id="CHEBI:57540"/>
        <dbReference type="ChEBI" id="CHEBI:57783"/>
        <dbReference type="ChEBI" id="CHEBI:57945"/>
        <dbReference type="ChEBI" id="CHEBI:58349"/>
        <dbReference type="EC" id="7.1.1.1"/>
    </reaction>
</comment>
<dbReference type="STRING" id="454194.PYK22_00783"/>
<dbReference type="EMBL" id="CBXV010000003">
    <property type="protein sequence ID" value="CDM64788.1"/>
    <property type="molecule type" value="Genomic_DNA"/>
</dbReference>
<dbReference type="AlphaFoldDB" id="A0A0B6WU75"/>
<dbReference type="GO" id="GO:0005886">
    <property type="term" value="C:plasma membrane"/>
    <property type="evidence" value="ECO:0007669"/>
    <property type="project" value="TreeGrafter"/>
</dbReference>
<dbReference type="Pfam" id="PF01262">
    <property type="entry name" value="AlaDh_PNT_C"/>
    <property type="match status" value="1"/>
</dbReference>
<dbReference type="PANTHER" id="PTHR10160">
    <property type="entry name" value="NAD(P) TRANSHYDROGENASE"/>
    <property type="match status" value="1"/>
</dbReference>
<evidence type="ECO:0000256" key="6">
    <source>
        <dbReference type="ARBA" id="ARBA00022967"/>
    </source>
</evidence>
<dbReference type="InterPro" id="IPR007698">
    <property type="entry name" value="AlaDH/PNT_NAD(H)-bd"/>
</dbReference>
<reference evidence="14 15" key="1">
    <citation type="submission" date="2013-12" db="EMBL/GenBank/DDBJ databases">
        <authorList>
            <person name="Stott M."/>
        </authorList>
    </citation>
    <scope>NUCLEOTIDE SEQUENCE [LARGE SCALE GENOMIC DNA]</scope>
    <source>
        <strain evidence="14 15">K22</strain>
    </source>
</reference>